<evidence type="ECO:0000256" key="2">
    <source>
        <dbReference type="SAM" id="Phobius"/>
    </source>
</evidence>
<dbReference type="AlphaFoldDB" id="W9R1U8"/>
<keyword evidence="4" id="KW-1185">Reference proteome</keyword>
<accession>W9R1U8</accession>
<dbReference type="EMBL" id="KE343593">
    <property type="protein sequence ID" value="EXB36764.1"/>
    <property type="molecule type" value="Genomic_DNA"/>
</dbReference>
<dbReference type="PANTHER" id="PTHR24177:SF356">
    <property type="entry name" value="ANKYRIN REPEAT PLANT-LIKE PROTEIN"/>
    <property type="match status" value="1"/>
</dbReference>
<dbReference type="SUPFAM" id="SSF140860">
    <property type="entry name" value="Pseudo ankyrin repeat-like"/>
    <property type="match status" value="1"/>
</dbReference>
<gene>
    <name evidence="3" type="ORF">L484_004010</name>
</gene>
<feature type="compositionally biased region" description="Pro residues" evidence="1">
    <location>
        <begin position="628"/>
        <end position="637"/>
    </location>
</feature>
<keyword evidence="2" id="KW-1133">Transmembrane helix</keyword>
<feature type="compositionally biased region" description="Polar residues" evidence="1">
    <location>
        <begin position="610"/>
        <end position="626"/>
    </location>
</feature>
<dbReference type="InterPro" id="IPR036770">
    <property type="entry name" value="Ankyrin_rpt-contain_sf"/>
</dbReference>
<dbReference type="Proteomes" id="UP000030645">
    <property type="component" value="Unassembled WGS sequence"/>
</dbReference>
<proteinExistence type="predicted"/>
<keyword evidence="2" id="KW-0812">Transmembrane</keyword>
<reference evidence="4" key="1">
    <citation type="submission" date="2013-01" db="EMBL/GenBank/DDBJ databases">
        <title>Draft Genome Sequence of a Mulberry Tree, Morus notabilis C.K. Schneid.</title>
        <authorList>
            <person name="He N."/>
            <person name="Zhao S."/>
        </authorList>
    </citation>
    <scope>NUCLEOTIDE SEQUENCE</scope>
</reference>
<dbReference type="SUPFAM" id="SSF48403">
    <property type="entry name" value="Ankyrin repeat"/>
    <property type="match status" value="1"/>
</dbReference>
<feature type="region of interest" description="Disordered" evidence="1">
    <location>
        <begin position="1"/>
        <end position="25"/>
    </location>
</feature>
<evidence type="ECO:0000313" key="3">
    <source>
        <dbReference type="EMBL" id="EXB36764.1"/>
    </source>
</evidence>
<dbReference type="GO" id="GO:0016020">
    <property type="term" value="C:membrane"/>
    <property type="evidence" value="ECO:0007669"/>
    <property type="project" value="TreeGrafter"/>
</dbReference>
<organism evidence="3 4">
    <name type="scientific">Morus notabilis</name>
    <dbReference type="NCBI Taxonomy" id="981085"/>
    <lineage>
        <taxon>Eukaryota</taxon>
        <taxon>Viridiplantae</taxon>
        <taxon>Streptophyta</taxon>
        <taxon>Embryophyta</taxon>
        <taxon>Tracheophyta</taxon>
        <taxon>Spermatophyta</taxon>
        <taxon>Magnoliopsida</taxon>
        <taxon>eudicotyledons</taxon>
        <taxon>Gunneridae</taxon>
        <taxon>Pentapetalae</taxon>
        <taxon>rosids</taxon>
        <taxon>fabids</taxon>
        <taxon>Rosales</taxon>
        <taxon>Moraceae</taxon>
        <taxon>Moreae</taxon>
        <taxon>Morus</taxon>
    </lineage>
</organism>
<dbReference type="InterPro" id="IPR002110">
    <property type="entry name" value="Ankyrin_rpt"/>
</dbReference>
<feature type="transmembrane region" description="Helical" evidence="2">
    <location>
        <begin position="527"/>
        <end position="547"/>
    </location>
</feature>
<feature type="region of interest" description="Disordered" evidence="1">
    <location>
        <begin position="608"/>
        <end position="637"/>
    </location>
</feature>
<dbReference type="STRING" id="981085.W9R1U8"/>
<feature type="transmembrane region" description="Helical" evidence="2">
    <location>
        <begin position="416"/>
        <end position="435"/>
    </location>
</feature>
<dbReference type="SMART" id="SM00248">
    <property type="entry name" value="ANK"/>
    <property type="match status" value="3"/>
</dbReference>
<feature type="transmembrane region" description="Helical" evidence="2">
    <location>
        <begin position="455"/>
        <end position="476"/>
    </location>
</feature>
<dbReference type="PANTHER" id="PTHR24177">
    <property type="entry name" value="CASKIN"/>
    <property type="match status" value="1"/>
</dbReference>
<feature type="transmembrane region" description="Helical" evidence="2">
    <location>
        <begin position="488"/>
        <end position="507"/>
    </location>
</feature>
<dbReference type="Pfam" id="PF12796">
    <property type="entry name" value="Ank_2"/>
    <property type="match status" value="1"/>
</dbReference>
<protein>
    <submittedName>
        <fullName evidence="3">Uncharacterized protein</fullName>
    </submittedName>
</protein>
<dbReference type="Gene3D" id="1.25.40.20">
    <property type="entry name" value="Ankyrin repeat-containing domain"/>
    <property type="match status" value="1"/>
</dbReference>
<name>W9R1U8_9ROSA</name>
<evidence type="ECO:0000256" key="1">
    <source>
        <dbReference type="SAM" id="MobiDB-lite"/>
    </source>
</evidence>
<evidence type="ECO:0000313" key="4">
    <source>
        <dbReference type="Proteomes" id="UP000030645"/>
    </source>
</evidence>
<keyword evidence="2" id="KW-0472">Membrane</keyword>
<sequence>MGTEDVGPSKLQDPGPEQHANVVDQHRKPLPYLLEDSREARQQYLHAGVPLYRAALRGDWTAAQTIIMEDKKILHAAITIAGETVLHVAAGAKDVHFVKQLLDLMDEAEVELQDCNGNTAFCLAVVSGSVEIVMIWMEKNTELPLIPGGRGNKPLSQQEWMDTFFACIHSDLHGLALKMLDDNSALAIARDVNGETALHVLARKPLAFFKRNTSLCKSYFNRSLTSSYHTNSVESDALKLTRGIWKEILVSLPDLEVKQLIDKPSRFLFEAAELGNFQFLAELIHSYPDLVWEVDEKNQTIFHVGVLNRHANIFNLIHETGSVKEIILTYEDGENNNISHLAATLPPKHRLNPEVGGMLQLQQELLWFEAVKKIMLPSYAEKKNSNGLTPQDLFTLEHATMLKDGENWMKSTATSCMLVSLLLTTLVITAAFHAINNIKERTPVSSDVLNVSESVALVSSSISTLVFFSILTSNYGKKDFLCLLPLKLVVGLATLFVSMSSMMAAFIGRFSVSLPRDGLKWVPTLTFMGISIPVALVILVQLYQLLWKLWDSTFVSRPLSGKGKNHVLHKILVDIRQPYQYSIEILAGIRPQYQYPIVATIPVPNRDTDQYSTATPTQASGHQTSHYPPLPLALPLP</sequence>
<dbReference type="eggNOG" id="KOG0504">
    <property type="taxonomic scope" value="Eukaryota"/>
</dbReference>